<keyword evidence="1" id="KW-1133">Transmembrane helix</keyword>
<organism evidence="2 3">
    <name type="scientific">Lacticaseibacillus mingshuiensis</name>
    <dbReference type="NCBI Taxonomy" id="2799574"/>
    <lineage>
        <taxon>Bacteria</taxon>
        <taxon>Bacillati</taxon>
        <taxon>Bacillota</taxon>
        <taxon>Bacilli</taxon>
        <taxon>Lactobacillales</taxon>
        <taxon>Lactobacillaceae</taxon>
        <taxon>Lacticaseibacillus</taxon>
    </lineage>
</organism>
<dbReference type="EMBL" id="JBHTOC010000018">
    <property type="protein sequence ID" value="MFD1430840.1"/>
    <property type="molecule type" value="Genomic_DNA"/>
</dbReference>
<dbReference type="Pfam" id="PF03729">
    <property type="entry name" value="DUF308"/>
    <property type="match status" value="2"/>
</dbReference>
<evidence type="ECO:0000313" key="2">
    <source>
        <dbReference type="EMBL" id="MFD1430840.1"/>
    </source>
</evidence>
<feature type="transmembrane region" description="Helical" evidence="1">
    <location>
        <begin position="39"/>
        <end position="57"/>
    </location>
</feature>
<keyword evidence="3" id="KW-1185">Reference proteome</keyword>
<proteinExistence type="predicted"/>
<dbReference type="InterPro" id="IPR005325">
    <property type="entry name" value="DUF308_memb"/>
</dbReference>
<dbReference type="RefSeq" id="WP_203628439.1">
    <property type="nucleotide sequence ID" value="NZ_BOLQ01000028.1"/>
</dbReference>
<protein>
    <submittedName>
        <fullName evidence="2">DUF308 domain-containing protein</fullName>
    </submittedName>
</protein>
<feature type="transmembrane region" description="Helical" evidence="1">
    <location>
        <begin position="69"/>
        <end position="86"/>
    </location>
</feature>
<comment type="caution">
    <text evidence="2">The sequence shown here is derived from an EMBL/GenBank/DDBJ whole genome shotgun (WGS) entry which is preliminary data.</text>
</comment>
<feature type="transmembrane region" description="Helical" evidence="1">
    <location>
        <begin position="92"/>
        <end position="109"/>
    </location>
</feature>
<accession>A0ABW4CIX2</accession>
<evidence type="ECO:0000256" key="1">
    <source>
        <dbReference type="SAM" id="Phobius"/>
    </source>
</evidence>
<dbReference type="Proteomes" id="UP001597196">
    <property type="component" value="Unassembled WGS sequence"/>
</dbReference>
<feature type="transmembrane region" description="Helical" evidence="1">
    <location>
        <begin position="121"/>
        <end position="142"/>
    </location>
</feature>
<name>A0ABW4CIX2_9LACO</name>
<gene>
    <name evidence="2" type="ORF">ACFQ4P_11375</name>
</gene>
<sequence>MQVLIDHLKQWAWLRTLLMALCGVWFVLAPGTVYSTVKWLIIAVLIVMAVPALATGLRDRRSGMGDAGFVRGVSLLIAALLVWVLLRPILSMMPLLIGIALIAYGLDRVTSAKRNQRYINVSPLPQILYGILVLLVGIVLVFNPFRSVLLMLQVSGVVLIVMSVLELITVLRMK</sequence>
<keyword evidence="1" id="KW-0812">Transmembrane</keyword>
<feature type="transmembrane region" description="Helical" evidence="1">
    <location>
        <begin position="148"/>
        <end position="171"/>
    </location>
</feature>
<reference evidence="3" key="1">
    <citation type="journal article" date="2019" name="Int. J. Syst. Evol. Microbiol.">
        <title>The Global Catalogue of Microorganisms (GCM) 10K type strain sequencing project: providing services to taxonomists for standard genome sequencing and annotation.</title>
        <authorList>
            <consortium name="The Broad Institute Genomics Platform"/>
            <consortium name="The Broad Institute Genome Sequencing Center for Infectious Disease"/>
            <person name="Wu L."/>
            <person name="Ma J."/>
        </authorList>
    </citation>
    <scope>NUCLEOTIDE SEQUENCE [LARGE SCALE GENOMIC DNA]</scope>
    <source>
        <strain evidence="3">CCM 8980</strain>
    </source>
</reference>
<evidence type="ECO:0000313" key="3">
    <source>
        <dbReference type="Proteomes" id="UP001597196"/>
    </source>
</evidence>
<feature type="transmembrane region" description="Helical" evidence="1">
    <location>
        <begin position="12"/>
        <end position="33"/>
    </location>
</feature>
<keyword evidence="1" id="KW-0472">Membrane</keyword>